<feature type="chain" id="PRO_5045692859" evidence="2">
    <location>
        <begin position="23"/>
        <end position="420"/>
    </location>
</feature>
<sequence>MRRATKVVAGAAAALTVAAAIALPGAEASGDATVVVHGAALPAGGRSQLNLVGCSSVFGRTTEAIAPMVGIAPDGPSGPDGRRSLAFDLAGGNAVGPVSYVDGVDAITDAGVSVYAPDGTTGVAYVGYQAPEDAGTTLMWIGRADLSAAAGTWTSVDVRGLGYVWTQYDMSTHEQVAEVGASGIPAFVQAMGGDGAGFYAIGFGCDGHAFNTDAWRIGTSDGTTTYDFEGYSTKVSGGQDQTIAPGETLRLGAHVTSGDGAPLGSVRVVLEKKVDDGWAVVQDRTGPDATVPVRPREDTTYRWKVYSTAMVEGAESAPFTVTVQEPDDPTAPPSDDPSTPPADEPSDPPSQEPSAPASSEAPADPAAPAVESTPPADPATPDPTPMTVEQPADAPTDAPADAPASEQPAPPGAAAEAPTG</sequence>
<organism evidence="3 4">
    <name type="scientific">Nocardioides hankookensis</name>
    <dbReference type="NCBI Taxonomy" id="443157"/>
    <lineage>
        <taxon>Bacteria</taxon>
        <taxon>Bacillati</taxon>
        <taxon>Actinomycetota</taxon>
        <taxon>Actinomycetes</taxon>
        <taxon>Propionibacteriales</taxon>
        <taxon>Nocardioidaceae</taxon>
        <taxon>Nocardioides</taxon>
    </lineage>
</organism>
<feature type="region of interest" description="Disordered" evidence="1">
    <location>
        <begin position="322"/>
        <end position="420"/>
    </location>
</feature>
<feature type="compositionally biased region" description="Low complexity" evidence="1">
    <location>
        <begin position="391"/>
        <end position="420"/>
    </location>
</feature>
<evidence type="ECO:0000256" key="2">
    <source>
        <dbReference type="SAM" id="SignalP"/>
    </source>
</evidence>
<feature type="signal peptide" evidence="2">
    <location>
        <begin position="1"/>
        <end position="22"/>
    </location>
</feature>
<keyword evidence="4" id="KW-1185">Reference proteome</keyword>
<feature type="compositionally biased region" description="Pro residues" evidence="1">
    <location>
        <begin position="329"/>
        <end position="351"/>
    </location>
</feature>
<comment type="caution">
    <text evidence="3">The sequence shown here is derived from an EMBL/GenBank/DDBJ whole genome shotgun (WGS) entry which is preliminary data.</text>
</comment>
<protein>
    <submittedName>
        <fullName evidence="3">Uncharacterized protein</fullName>
    </submittedName>
</protein>
<reference evidence="4" key="1">
    <citation type="journal article" date="2019" name="Int. J. Syst. Evol. Microbiol.">
        <title>The Global Catalogue of Microorganisms (GCM) 10K type strain sequencing project: providing services to taxonomists for standard genome sequencing and annotation.</title>
        <authorList>
            <consortium name="The Broad Institute Genomics Platform"/>
            <consortium name="The Broad Institute Genome Sequencing Center for Infectious Disease"/>
            <person name="Wu L."/>
            <person name="Ma J."/>
        </authorList>
    </citation>
    <scope>NUCLEOTIDE SEQUENCE [LARGE SCALE GENOMIC DNA]</scope>
    <source>
        <strain evidence="4">CCUG 54522</strain>
    </source>
</reference>
<gene>
    <name evidence="3" type="ORF">ACFPYL_23390</name>
</gene>
<keyword evidence="2" id="KW-0732">Signal</keyword>
<proteinExistence type="predicted"/>
<accession>A0ABW1LQN3</accession>
<dbReference type="Proteomes" id="UP001596135">
    <property type="component" value="Unassembled WGS sequence"/>
</dbReference>
<dbReference type="EMBL" id="JBHSRJ010000009">
    <property type="protein sequence ID" value="MFC6046048.1"/>
    <property type="molecule type" value="Genomic_DNA"/>
</dbReference>
<dbReference type="RefSeq" id="WP_379160355.1">
    <property type="nucleotide sequence ID" value="NZ_JBHSRJ010000009.1"/>
</dbReference>
<evidence type="ECO:0000256" key="1">
    <source>
        <dbReference type="SAM" id="MobiDB-lite"/>
    </source>
</evidence>
<feature type="compositionally biased region" description="Pro residues" evidence="1">
    <location>
        <begin position="375"/>
        <end position="384"/>
    </location>
</feature>
<feature type="compositionally biased region" description="Low complexity" evidence="1">
    <location>
        <begin position="352"/>
        <end position="369"/>
    </location>
</feature>
<evidence type="ECO:0000313" key="3">
    <source>
        <dbReference type="EMBL" id="MFC6046048.1"/>
    </source>
</evidence>
<evidence type="ECO:0000313" key="4">
    <source>
        <dbReference type="Proteomes" id="UP001596135"/>
    </source>
</evidence>
<name>A0ABW1LQN3_9ACTN</name>